<organism evidence="12">
    <name type="scientific">Absidia glauca</name>
    <name type="common">Pin mould</name>
    <dbReference type="NCBI Taxonomy" id="4829"/>
    <lineage>
        <taxon>Eukaryota</taxon>
        <taxon>Fungi</taxon>
        <taxon>Fungi incertae sedis</taxon>
        <taxon>Mucoromycota</taxon>
        <taxon>Mucoromycotina</taxon>
        <taxon>Mucoromycetes</taxon>
        <taxon>Mucorales</taxon>
        <taxon>Cunninghamellaceae</taxon>
        <taxon>Absidia</taxon>
    </lineage>
</organism>
<sequence>MSRFGFVRPSKYRHVYGTCAKRDASYDNLRVSANAWDTNMVAVNPLFLSVNWQSSGGGAFAVLPLSTVGKLPENYPLYRGHTGPVLDTAFNPFNDYVIASGAEDSKVMIWNIPEEYDENLEEVTPVLKLSGHQRKVGQVLFHPVADNVLASASTDLTIKLWDIEKGQERQEITGHTEIIQSLAWNHNGSLIATTCRDKRIRIFDVRSNKIVQEGSGHQGIKGSRVVWLGDSDRLVTTGFSRMSDRQLNLWDTNNLEKPIKQEFLDTSSGVNMPFYDADTKMLYLAGKGDGMIRYYEYENDELFLLSEFKSIDPQRGMISSSVPPNNFGTNPALLSMTGMAFMPKRAVNVSECEVARAYKVGTTLIEPISFTVPRKSDAFQSDIFPPAISDEPALTADEWFQGKDANPKTVDLEAGFTIKEKKAFNPTAQAEETKETKVADAINDKDYQSAYHELRKENEDLKNALSQRDIKVRVLETELEKVKAEIAGLLSAPKKDDTKQEDAKQEDTKHEETKQEDTKQEDAKQEDTAAAVETEE</sequence>
<feature type="region of interest" description="Disordered" evidence="10">
    <location>
        <begin position="486"/>
        <end position="536"/>
    </location>
</feature>
<feature type="domain" description="DUF1899" evidence="11">
    <location>
        <begin position="5"/>
        <end position="69"/>
    </location>
</feature>
<dbReference type="Pfam" id="PF00400">
    <property type="entry name" value="WD40"/>
    <property type="match status" value="3"/>
</dbReference>
<evidence type="ECO:0000256" key="5">
    <source>
        <dbReference type="ARBA" id="ARBA00023054"/>
    </source>
</evidence>
<feature type="repeat" description="WD" evidence="8">
    <location>
        <begin position="129"/>
        <end position="171"/>
    </location>
</feature>
<dbReference type="GO" id="GO:0030479">
    <property type="term" value="C:actin cortical patch"/>
    <property type="evidence" value="ECO:0007669"/>
    <property type="project" value="UniProtKB-ARBA"/>
</dbReference>
<dbReference type="PANTHER" id="PTHR10856">
    <property type="entry name" value="CORONIN"/>
    <property type="match status" value="1"/>
</dbReference>
<dbReference type="AlphaFoldDB" id="A0A163MIY1"/>
<dbReference type="SUPFAM" id="SSF50978">
    <property type="entry name" value="WD40 repeat-like"/>
    <property type="match status" value="1"/>
</dbReference>
<keyword evidence="5" id="KW-0175">Coiled coil</keyword>
<proteinExistence type="inferred from homology"/>
<gene>
    <name evidence="12" type="primary">ABSGL_11304.1 scaffold 12295</name>
</gene>
<evidence type="ECO:0000256" key="2">
    <source>
        <dbReference type="ARBA" id="ARBA00022553"/>
    </source>
</evidence>
<evidence type="ECO:0000256" key="6">
    <source>
        <dbReference type="ARBA" id="ARBA00023203"/>
    </source>
</evidence>
<evidence type="ECO:0000313" key="12">
    <source>
        <dbReference type="EMBL" id="SAM05429.1"/>
    </source>
</evidence>
<evidence type="ECO:0000256" key="8">
    <source>
        <dbReference type="PROSITE-ProRule" id="PRU00221"/>
    </source>
</evidence>
<feature type="repeat" description="WD" evidence="8">
    <location>
        <begin position="172"/>
        <end position="213"/>
    </location>
</feature>
<evidence type="ECO:0000256" key="1">
    <source>
        <dbReference type="ARBA" id="ARBA00009482"/>
    </source>
</evidence>
<dbReference type="OrthoDB" id="1850764at2759"/>
<dbReference type="InterPro" id="IPR036322">
    <property type="entry name" value="WD40_repeat_dom_sf"/>
</dbReference>
<keyword evidence="4 9" id="KW-0677">Repeat</keyword>
<feature type="repeat" description="WD" evidence="8">
    <location>
        <begin position="78"/>
        <end position="112"/>
    </location>
</feature>
<evidence type="ECO:0000256" key="10">
    <source>
        <dbReference type="SAM" id="MobiDB-lite"/>
    </source>
</evidence>
<dbReference type="InterPro" id="IPR019775">
    <property type="entry name" value="WD40_repeat_CS"/>
</dbReference>
<evidence type="ECO:0000259" key="11">
    <source>
        <dbReference type="SMART" id="SM01166"/>
    </source>
</evidence>
<dbReference type="InterPro" id="IPR015943">
    <property type="entry name" value="WD40/YVTN_repeat-like_dom_sf"/>
</dbReference>
<dbReference type="Pfam" id="PF16300">
    <property type="entry name" value="WD40_4"/>
    <property type="match status" value="1"/>
</dbReference>
<dbReference type="PANTHER" id="PTHR10856:SF0">
    <property type="entry name" value="CORONIN"/>
    <property type="match status" value="1"/>
</dbReference>
<dbReference type="GO" id="GO:0007015">
    <property type="term" value="P:actin filament organization"/>
    <property type="evidence" value="ECO:0007669"/>
    <property type="project" value="TreeGrafter"/>
</dbReference>
<evidence type="ECO:0000256" key="9">
    <source>
        <dbReference type="RuleBase" id="RU280818"/>
    </source>
</evidence>
<dbReference type="Proteomes" id="UP000078561">
    <property type="component" value="Unassembled WGS sequence"/>
</dbReference>
<dbReference type="FunFam" id="2.130.10.10:FF:000197">
    <property type="entry name" value="Coronin"/>
    <property type="match status" value="1"/>
</dbReference>
<dbReference type="EMBL" id="LT554468">
    <property type="protein sequence ID" value="SAM05429.1"/>
    <property type="molecule type" value="Genomic_DNA"/>
</dbReference>
<dbReference type="STRING" id="4829.A0A163MIY1"/>
<dbReference type="InterPro" id="IPR020472">
    <property type="entry name" value="WD40_PAC1"/>
</dbReference>
<feature type="compositionally biased region" description="Basic and acidic residues" evidence="10">
    <location>
        <begin position="493"/>
        <end position="527"/>
    </location>
</feature>
<dbReference type="InParanoid" id="A0A163MIY1"/>
<dbReference type="SMART" id="SM01166">
    <property type="entry name" value="DUF1899"/>
    <property type="match status" value="1"/>
</dbReference>
<dbReference type="PROSITE" id="PS50294">
    <property type="entry name" value="WD_REPEATS_REGION"/>
    <property type="match status" value="3"/>
</dbReference>
<dbReference type="InterPro" id="IPR015048">
    <property type="entry name" value="DUF1899"/>
</dbReference>
<dbReference type="InterPro" id="IPR001680">
    <property type="entry name" value="WD40_rpt"/>
</dbReference>
<dbReference type="SMART" id="SM01167">
    <property type="entry name" value="DUF1900"/>
    <property type="match status" value="1"/>
</dbReference>
<evidence type="ECO:0000256" key="3">
    <source>
        <dbReference type="ARBA" id="ARBA00022574"/>
    </source>
</evidence>
<keyword evidence="6" id="KW-0009">Actin-binding</keyword>
<keyword evidence="3 8" id="KW-0853">WD repeat</keyword>
<evidence type="ECO:0000256" key="7">
    <source>
        <dbReference type="ARBA" id="ARBA00062568"/>
    </source>
</evidence>
<reference evidence="12" key="1">
    <citation type="submission" date="2016-04" db="EMBL/GenBank/DDBJ databases">
        <authorList>
            <person name="Evans L.H."/>
            <person name="Alamgir A."/>
            <person name="Owens N."/>
            <person name="Weber N.D."/>
            <person name="Virtaneva K."/>
            <person name="Barbian K."/>
            <person name="Babar A."/>
            <person name="Rosenke K."/>
        </authorList>
    </citation>
    <scope>NUCLEOTIDE SEQUENCE [LARGE SCALE GENOMIC DNA]</scope>
    <source>
        <strain evidence="12">CBS 101.48</strain>
    </source>
</reference>
<dbReference type="InterPro" id="IPR015505">
    <property type="entry name" value="Coronin"/>
</dbReference>
<name>A0A163MIY1_ABSGL</name>
<dbReference type="OMA" id="EREMAIW"/>
<dbReference type="GO" id="GO:0051015">
    <property type="term" value="F:actin filament binding"/>
    <property type="evidence" value="ECO:0007669"/>
    <property type="project" value="TreeGrafter"/>
</dbReference>
<keyword evidence="2" id="KW-0597">Phosphoprotein</keyword>
<keyword evidence="13" id="KW-1185">Reference proteome</keyword>
<dbReference type="SMART" id="SM00320">
    <property type="entry name" value="WD40"/>
    <property type="match status" value="4"/>
</dbReference>
<dbReference type="FunCoup" id="A0A163MIY1">
    <property type="interactions" value="128"/>
</dbReference>
<comment type="similarity">
    <text evidence="1 9">Belongs to the WD repeat coronin family.</text>
</comment>
<dbReference type="Pfam" id="PF08953">
    <property type="entry name" value="DUF1899"/>
    <property type="match status" value="1"/>
</dbReference>
<comment type="subunit">
    <text evidence="7">Binds to F-actin.</text>
</comment>
<protein>
    <recommendedName>
        <fullName evidence="9">Coronin</fullName>
    </recommendedName>
</protein>
<dbReference type="PROSITE" id="PS50082">
    <property type="entry name" value="WD_REPEATS_2"/>
    <property type="match status" value="3"/>
</dbReference>
<dbReference type="Gene3D" id="2.130.10.10">
    <property type="entry name" value="YVTN repeat-like/Quinoprotein amine dehydrogenase"/>
    <property type="match status" value="2"/>
</dbReference>
<evidence type="ECO:0000313" key="13">
    <source>
        <dbReference type="Proteomes" id="UP000078561"/>
    </source>
</evidence>
<evidence type="ECO:0000256" key="4">
    <source>
        <dbReference type="ARBA" id="ARBA00022737"/>
    </source>
</evidence>
<dbReference type="PROSITE" id="PS00678">
    <property type="entry name" value="WD_REPEATS_1"/>
    <property type="match status" value="2"/>
</dbReference>
<dbReference type="PRINTS" id="PR00320">
    <property type="entry name" value="GPROTEINBRPT"/>
</dbReference>
<accession>A0A163MIY1</accession>